<dbReference type="InterPro" id="IPR013320">
    <property type="entry name" value="ConA-like_dom_sf"/>
</dbReference>
<keyword evidence="4" id="KW-0325">Glycoprotein</keyword>
<dbReference type="Gene3D" id="2.60.120.200">
    <property type="match status" value="2"/>
</dbReference>
<dbReference type="InterPro" id="IPR011050">
    <property type="entry name" value="Pectin_lyase_fold/virulence"/>
</dbReference>
<keyword evidence="1" id="KW-0479">Metal-binding</keyword>
<evidence type="ECO:0000256" key="3">
    <source>
        <dbReference type="ARBA" id="ARBA00023157"/>
    </source>
</evidence>
<dbReference type="SMART" id="SM00560">
    <property type="entry name" value="LamGL"/>
    <property type="match status" value="2"/>
</dbReference>
<dbReference type="InterPro" id="IPR026444">
    <property type="entry name" value="Secre_tail"/>
</dbReference>
<dbReference type="InterPro" id="IPR013783">
    <property type="entry name" value="Ig-like_fold"/>
</dbReference>
<dbReference type="InterPro" id="IPR003961">
    <property type="entry name" value="FN3_dom"/>
</dbReference>
<dbReference type="InterPro" id="IPR006558">
    <property type="entry name" value="LamG-like"/>
</dbReference>
<evidence type="ECO:0000256" key="5">
    <source>
        <dbReference type="SAM" id="SignalP"/>
    </source>
</evidence>
<feature type="domain" description="Fibronectin type-III" evidence="6">
    <location>
        <begin position="587"/>
        <end position="682"/>
    </location>
</feature>
<evidence type="ECO:0000259" key="6">
    <source>
        <dbReference type="PROSITE" id="PS50853"/>
    </source>
</evidence>
<feature type="domain" description="Fibronectin type-III" evidence="6">
    <location>
        <begin position="887"/>
        <end position="977"/>
    </location>
</feature>
<dbReference type="EMBL" id="JANSUY010000003">
    <property type="protein sequence ID" value="MCR9014614.1"/>
    <property type="molecule type" value="Genomic_DNA"/>
</dbReference>
<evidence type="ECO:0000256" key="1">
    <source>
        <dbReference type="ARBA" id="ARBA00022723"/>
    </source>
</evidence>
<proteinExistence type="predicted"/>
<dbReference type="SUPFAM" id="SSF49265">
    <property type="entry name" value="Fibronectin type III"/>
    <property type="match status" value="3"/>
</dbReference>
<dbReference type="PROSITE" id="PS50853">
    <property type="entry name" value="FN3"/>
    <property type="match status" value="5"/>
</dbReference>
<gene>
    <name evidence="7" type="ORF">NU887_06165</name>
</gene>
<dbReference type="RefSeq" id="WP_258422496.1">
    <property type="nucleotide sequence ID" value="NZ_JANSUY010000003.1"/>
</dbReference>
<dbReference type="Gene3D" id="2.160.20.10">
    <property type="entry name" value="Single-stranded right-handed beta-helix, Pectin lyase-like"/>
    <property type="match status" value="1"/>
</dbReference>
<keyword evidence="2 5" id="KW-0732">Signal</keyword>
<dbReference type="Gene3D" id="2.60.40.10">
    <property type="entry name" value="Immunoglobulins"/>
    <property type="match status" value="6"/>
</dbReference>
<sequence length="1625" mass="179489">MYLFYKKTLFLAFIIFFNSPFVFSQTYSVSDFDPNLQKVIAFPGAEGFGKYASGGRGGQVLKVTNLNDSGPGSLRDAVTSSGSRIVVFEVSGTIFLQSPINVTSPDLTIAGQSAPGDGITIANHRLNFTNAKNIIVRYIRFRPGDTSGLELQAGFGVYIDNAIFDHCTFSWGTDEIASFYAVRNFTIQWSIISEALNNSVHSKGRHGYGAIVGGKNVSWHHNLLAHAIDRMNMFDHMGLYKNSQELVEWRGVTDFRNNVIYNWQDRASTNGDGGNFNLINNFYKPGPATTSSEARNFFLNATGTFNGSSTIYGKFFLNGNILNGNSSVSTNNWTGVKLETSELTKQFLESTKLNSALPTNVYSYIPTGQESYFRVLDYSGASLVRDPVDTRVVQETRNGTFTFSGSKGSRFGIIDSQNDVGGWPTLRSLPTPLDTDRDGIPDAWESANNLNPIRSNDREYNLSPYYTDIEMYINSLVDILVKNQYPNTPLTVVPILPAANANNISPMDISFAWELVPNADTYQIQISKSSTFASGNIILSNLRNLSIVYPKLDANSTYFWRVRGVRNGVSGSYSNTRSFQTNSVSNTPGQPLLLEPDSGKEGVSLNPAVSWSKVPNALSYDLQISTVSNFSSTIFSQIGITPTSYQSPKLLENTTYFWRVRARNSNGIGSYSATGSFKTVSMSSVPGWVIPIRPTNGVIINPVNVVLEWENLPEADTYRLVISTNSNLSSPFLDKSGLTDNSFTISNLDPNKTYYWRIVGVNRTGTGWYSQNFSVFKTGSFTQVPAVIQLASPEHDSNIFSTSITFSWTENPIAQSYTLQVSNREDFGTMVANINNITGTSRTISNLQVNTQYFWRVWGSNEAGNGPVGEVRKVRSASASTVPSIAILSSPKNSAVVGAQNVEFVWQNQPSAEFYRLEVSESINFNSLTFSRSSIRGTTWIVPQLTANRTYYWRVRTYNPIGTGPYSAISMFSTTNGDIILDQPILVSPTNAALNQSRNLTLLWNPVQNATAYEVQVSENSTFSTIAFSQTGLSSNSANFQSLIEGKTYFWRIRAKAGSIDSNWSAVWNFSTQGQSGTNPLNVGLIGYWTMEEGSGMTLMDQSGKNNHLSIQNTTGATWVQGVKGNALALAGRNFASIPHNSSLEITSALSMTAWVKATSVHRGTILYKSAGKGFELWFTIDGKIEFRLNRASNGTTYRILSNFSYNNSLNQWIHVAASFDGRTMKIYVNGEEDASKTFTTFNIGTTSGNLVLGSMDGIQRWQGSLDEIRLFNRSLSLEEILLAMNSSSIQEKPLSDLIGHWQMEEGSGNSLKDETINGLHATFVDNSGITWSSGKIGQAIYLTGKSDRFALVPHQEVLSIPKEISIAAWVKPNILHRGTLVSKSSGNGFELWLTMEGKVEFRLNRTNNGSTYRIVTPYSYAGDLGKWIHIAATFDGRTSKIYINGEENVSKTYGTTIGISTSAGDLVIGAMGDIQRLNGGFDDLRIYGKALTADEVLALAKPAQQAMRLMEETNEKGQINNPSKAVNDELLQDHIVDEQKGLKKVILFPNPVDSQINLRNLWLENDKIWITIYDINGRLILNSYSQVVNSTLYLDINDLALNNGIYVLLLQDNSHREVLRFFKK</sequence>
<dbReference type="SUPFAM" id="SSF51126">
    <property type="entry name" value="Pectin lyase-like"/>
    <property type="match status" value="1"/>
</dbReference>
<dbReference type="PANTHER" id="PTHR42970">
    <property type="entry name" value="PECTATE LYASE C-RELATED"/>
    <property type="match status" value="1"/>
</dbReference>
<feature type="signal peptide" evidence="5">
    <location>
        <begin position="1"/>
        <end position="24"/>
    </location>
</feature>
<dbReference type="CDD" id="cd00063">
    <property type="entry name" value="FN3"/>
    <property type="match status" value="5"/>
</dbReference>
<protein>
    <submittedName>
        <fullName evidence="7">T9SS type A sorting domain-containing protein</fullName>
    </submittedName>
</protein>
<dbReference type="Proteomes" id="UP001142175">
    <property type="component" value="Unassembled WGS sequence"/>
</dbReference>
<organism evidence="7 8">
    <name type="scientific">Aquiflexum gelatinilyticum</name>
    <dbReference type="NCBI Taxonomy" id="2961943"/>
    <lineage>
        <taxon>Bacteria</taxon>
        <taxon>Pseudomonadati</taxon>
        <taxon>Bacteroidota</taxon>
        <taxon>Cytophagia</taxon>
        <taxon>Cytophagales</taxon>
        <taxon>Cyclobacteriaceae</taxon>
        <taxon>Aquiflexum</taxon>
    </lineage>
</organism>
<dbReference type="GO" id="GO:0046872">
    <property type="term" value="F:metal ion binding"/>
    <property type="evidence" value="ECO:0007669"/>
    <property type="project" value="UniProtKB-KW"/>
</dbReference>
<evidence type="ECO:0000313" key="7">
    <source>
        <dbReference type="EMBL" id="MCR9014614.1"/>
    </source>
</evidence>
<keyword evidence="8" id="KW-1185">Reference proteome</keyword>
<dbReference type="Pfam" id="PF18962">
    <property type="entry name" value="Por_Secre_tail"/>
    <property type="match status" value="1"/>
</dbReference>
<evidence type="ECO:0000256" key="4">
    <source>
        <dbReference type="ARBA" id="ARBA00023180"/>
    </source>
</evidence>
<reference evidence="7" key="1">
    <citation type="submission" date="2022-08" db="EMBL/GenBank/DDBJ databases">
        <authorList>
            <person name="Zhang D."/>
        </authorList>
    </citation>
    <scope>NUCLEOTIDE SEQUENCE</scope>
    <source>
        <strain evidence="7">XJ19-11</strain>
    </source>
</reference>
<feature type="chain" id="PRO_5040995640" evidence="5">
    <location>
        <begin position="25"/>
        <end position="1625"/>
    </location>
</feature>
<dbReference type="PANTHER" id="PTHR42970:SF1">
    <property type="entry name" value="PECTATE LYASE C-RELATED"/>
    <property type="match status" value="1"/>
</dbReference>
<dbReference type="SUPFAM" id="SSF49899">
    <property type="entry name" value="Concanavalin A-like lectins/glucanases"/>
    <property type="match status" value="2"/>
</dbReference>
<dbReference type="GO" id="GO:0005975">
    <property type="term" value="P:carbohydrate metabolic process"/>
    <property type="evidence" value="ECO:0007669"/>
    <property type="project" value="UniProtKB-ARBA"/>
</dbReference>
<evidence type="ECO:0000313" key="8">
    <source>
        <dbReference type="Proteomes" id="UP001142175"/>
    </source>
</evidence>
<comment type="caution">
    <text evidence="7">The sequence shown here is derived from an EMBL/GenBank/DDBJ whole genome shotgun (WGS) entry which is preliminary data.</text>
</comment>
<dbReference type="InterPro" id="IPR036116">
    <property type="entry name" value="FN3_sf"/>
</dbReference>
<feature type="domain" description="Fibronectin type-III" evidence="6">
    <location>
        <begin position="985"/>
        <end position="1075"/>
    </location>
</feature>
<dbReference type="GO" id="GO:0004553">
    <property type="term" value="F:hydrolase activity, hydrolyzing O-glycosyl compounds"/>
    <property type="evidence" value="ECO:0007669"/>
    <property type="project" value="UniProtKB-ARBA"/>
</dbReference>
<feature type="domain" description="Fibronectin type-III" evidence="6">
    <location>
        <begin position="784"/>
        <end position="879"/>
    </location>
</feature>
<keyword evidence="3" id="KW-1015">Disulfide bond</keyword>
<dbReference type="InterPro" id="IPR052063">
    <property type="entry name" value="Polysaccharide_Lyase_1"/>
</dbReference>
<dbReference type="Pfam" id="PF13385">
    <property type="entry name" value="Laminin_G_3"/>
    <property type="match status" value="2"/>
</dbReference>
<name>A0A9X2SY46_9BACT</name>
<accession>A0A9X2SY46</accession>
<evidence type="ECO:0000256" key="2">
    <source>
        <dbReference type="ARBA" id="ARBA00022729"/>
    </source>
</evidence>
<dbReference type="NCBIfam" id="TIGR04183">
    <property type="entry name" value="Por_Secre_tail"/>
    <property type="match status" value="1"/>
</dbReference>
<dbReference type="SMART" id="SM00060">
    <property type="entry name" value="FN3"/>
    <property type="match status" value="5"/>
</dbReference>
<dbReference type="InterPro" id="IPR012334">
    <property type="entry name" value="Pectin_lyas_fold"/>
</dbReference>
<feature type="domain" description="Fibronectin type-III" evidence="6">
    <location>
        <begin position="690"/>
        <end position="781"/>
    </location>
</feature>